<feature type="compositionally biased region" description="Acidic residues" evidence="2">
    <location>
        <begin position="560"/>
        <end position="573"/>
    </location>
</feature>
<feature type="compositionally biased region" description="Low complexity" evidence="2">
    <location>
        <begin position="1270"/>
        <end position="1296"/>
    </location>
</feature>
<feature type="compositionally biased region" description="Polar residues" evidence="2">
    <location>
        <begin position="524"/>
        <end position="538"/>
    </location>
</feature>
<proteinExistence type="predicted"/>
<feature type="compositionally biased region" description="Basic and acidic residues" evidence="2">
    <location>
        <begin position="1118"/>
        <end position="1138"/>
    </location>
</feature>
<dbReference type="OrthoDB" id="8191583at2759"/>
<feature type="compositionally biased region" description="Polar residues" evidence="2">
    <location>
        <begin position="659"/>
        <end position="669"/>
    </location>
</feature>
<feature type="compositionally biased region" description="Basic and acidic residues" evidence="2">
    <location>
        <begin position="626"/>
        <end position="640"/>
    </location>
</feature>
<reference evidence="3 4" key="1">
    <citation type="journal article" date="2015" name="Nat. Commun.">
        <title>Lucilia cuprina genome unlocks parasitic fly biology to underpin future interventions.</title>
        <authorList>
            <person name="Anstead C.A."/>
            <person name="Korhonen P.K."/>
            <person name="Young N.D."/>
            <person name="Hall R.S."/>
            <person name="Jex A.R."/>
            <person name="Murali S.C."/>
            <person name="Hughes D.S."/>
            <person name="Lee S.F."/>
            <person name="Perry T."/>
            <person name="Stroehlein A.J."/>
            <person name="Ansell B.R."/>
            <person name="Breugelmans B."/>
            <person name="Hofmann A."/>
            <person name="Qu J."/>
            <person name="Dugan S."/>
            <person name="Lee S.L."/>
            <person name="Chao H."/>
            <person name="Dinh H."/>
            <person name="Han Y."/>
            <person name="Doddapaneni H.V."/>
            <person name="Worley K.C."/>
            <person name="Muzny D.M."/>
            <person name="Ioannidis P."/>
            <person name="Waterhouse R.M."/>
            <person name="Zdobnov E.M."/>
            <person name="James P.J."/>
            <person name="Bagnall N.H."/>
            <person name="Kotze A.C."/>
            <person name="Gibbs R.A."/>
            <person name="Richards S."/>
            <person name="Batterham P."/>
            <person name="Gasser R.B."/>
        </authorList>
    </citation>
    <scope>NUCLEOTIDE SEQUENCE [LARGE SCALE GENOMIC DNA]</scope>
    <source>
        <strain evidence="3 4">LS</strain>
        <tissue evidence="3">Full body</tissue>
    </source>
</reference>
<feature type="region of interest" description="Disordered" evidence="2">
    <location>
        <begin position="1167"/>
        <end position="1225"/>
    </location>
</feature>
<feature type="compositionally biased region" description="Low complexity" evidence="2">
    <location>
        <begin position="601"/>
        <end position="610"/>
    </location>
</feature>
<feature type="compositionally biased region" description="Basic and acidic residues" evidence="2">
    <location>
        <begin position="1021"/>
        <end position="1037"/>
    </location>
</feature>
<dbReference type="Proteomes" id="UP000037069">
    <property type="component" value="Unassembled WGS sequence"/>
</dbReference>
<feature type="region of interest" description="Disordered" evidence="2">
    <location>
        <begin position="1"/>
        <end position="36"/>
    </location>
</feature>
<accession>A0A0L0CFC0</accession>
<evidence type="ECO:0000313" key="3">
    <source>
        <dbReference type="EMBL" id="KNC30199.1"/>
    </source>
</evidence>
<feature type="coiled-coil region" evidence="1">
    <location>
        <begin position="316"/>
        <end position="447"/>
    </location>
</feature>
<keyword evidence="1" id="KW-0175">Coiled coil</keyword>
<comment type="caution">
    <text evidence="3">The sequence shown here is derived from an EMBL/GenBank/DDBJ whole genome shotgun (WGS) entry which is preliminary data.</text>
</comment>
<feature type="region of interest" description="Disordered" evidence="2">
    <location>
        <begin position="1108"/>
        <end position="1138"/>
    </location>
</feature>
<feature type="region of interest" description="Disordered" evidence="2">
    <location>
        <begin position="559"/>
        <end position="669"/>
    </location>
</feature>
<feature type="compositionally biased region" description="Polar residues" evidence="2">
    <location>
        <begin position="583"/>
        <end position="597"/>
    </location>
</feature>
<feature type="compositionally biased region" description="Low complexity" evidence="2">
    <location>
        <begin position="993"/>
        <end position="1013"/>
    </location>
</feature>
<gene>
    <name evidence="3" type="ORF">FF38_06929</name>
</gene>
<feature type="region of interest" description="Disordered" evidence="2">
    <location>
        <begin position="966"/>
        <end position="1037"/>
    </location>
</feature>
<feature type="region of interest" description="Disordered" evidence="2">
    <location>
        <begin position="863"/>
        <end position="882"/>
    </location>
</feature>
<feature type="compositionally biased region" description="Low complexity" evidence="2">
    <location>
        <begin position="1193"/>
        <end position="1210"/>
    </location>
</feature>
<protein>
    <submittedName>
        <fullName evidence="3">Uncharacterized protein</fullName>
    </submittedName>
</protein>
<dbReference type="EMBL" id="JRES01000561">
    <property type="protein sequence ID" value="KNC30199.1"/>
    <property type="molecule type" value="Genomic_DNA"/>
</dbReference>
<evidence type="ECO:0000313" key="4">
    <source>
        <dbReference type="Proteomes" id="UP000037069"/>
    </source>
</evidence>
<feature type="compositionally biased region" description="Polar residues" evidence="2">
    <location>
        <begin position="1519"/>
        <end position="1534"/>
    </location>
</feature>
<feature type="region of interest" description="Disordered" evidence="2">
    <location>
        <begin position="1350"/>
        <end position="1393"/>
    </location>
</feature>
<feature type="region of interest" description="Disordered" evidence="2">
    <location>
        <begin position="1517"/>
        <end position="1537"/>
    </location>
</feature>
<name>A0A0L0CFC0_LUCCU</name>
<feature type="region of interest" description="Disordered" evidence="2">
    <location>
        <begin position="512"/>
        <end position="541"/>
    </location>
</feature>
<sequence>MASSESNTFEEESTSATITTTTTAENMPIESTPTQIPNELEMETDKEVNLSQAIVTPRSASYRAVRLSESDLNDEQQYDADSWWSEVENNDLLLDQVPNVTSVFTPSPEAILEKSISLAESESLLKGEENFDRLHRIADKIKMTLSEHAKNKEIEEKAERERKLSETSDREHKIGSLDMVGDLEVCKEQTLEEFKEELRTKRLQRQNAVQDLRDEIASLRRQLDLEREVNKRLRRGEYIEETSSTPNTDSVDLAGACAVEVSSLSQDEDSLRRSRHANIELANAQLALQMANSENISLRGELAVVQKQVITLKEVIACCKQMLAVKEEQCNELKQRLTEIEKSFAEHEMKIMSDNLRQEYERQLVNIRQLRQLYEERQRVAAAEYENLQRLISIKRDELAQEQEKSKSLEERNQNLMQELDVANNELACLRDECKEHKFEKAALKEEIGAVNTLFSQMVMGFNGKNNLDIDRLTTMLEENRTLLNDMATKECTDGATLPKLLFELVEQATTATTMTSTQDGNRKTCTTSLQHSRSPTPSHEAGLVADATKLCHKLQGAAMEDDDDEEDDDDIVVENGNDNENMASLTSNVKQLQQDEMPSEETAATASTSCTDNKTPAHSQQSLAHGDDETAKTNIDEKVIVTTQNKTKKHHRKTATTNSRKSSSAAHSTMQQLYAAEVIGKVTSAQEIAGNLPKVWRVLMELLSHHKIDPVQFEENGKGEDCYKSVETPNGPKAELSVSKTYIKLKDLILEKKSLVKETNRLKTLNSHLDYRLNEQEKRLSAVSLELTKTWHLVGKMQRQHRQLHTQEQILRYQLQQKRRLLSELKDELEYCRRKWAAARAKNDESQEQCNDLRREFARRKLEDANNSAESGYSDSGGPASDEEVVVVVGQDVVDGVVGDADVEDEDLEQEGALAANTAAGGCVNYRRKRLREMFEHTRKIKRMQSTSPGRAGNPMQPEIVTLRWNSAPPTCGWRDSGGLEEDEDDYEIEEATASSSNTSSERGAIPKAPTRPSRRPKRRSAERSETDDKPLAEVEPADDRACRILKLEEQCKTLIKQVLETSDNRERLEVQLKRFQDEISPVQHAVPLEELINKKRFERMTRASSVPITGSGSLTPREEEYTRKRSERLERLEEESRQLMSRIKRTSDRGHYLRCSLDRIRRAPLSREGSLESNTEDDVRKPEEEEEDPISSTENNSQDNSQSENLNNKPSPLTAEEEAYTQRRAARLQRLEEESKQLLTKLSKNNQRGDNIGTKLDTLHERYKSQEESSTSSSSQQMPATAATSAQSTNTSSTPGKMSVEQRIENIEKISSNREERLRILEEEGRLLINRLSETSEKGTKMINRIAERELNRQKRASSSPNRDSSLDNDSSTSAKVVNDNSTSEETPVAAALLPTPKNVACSSIVSEELNERVTITTTPSQIAAHQGAIPKSKPTLQLLAARPKSARLQKSENKTNDNANESLEDMVRRLQSLPFPGQEQTTKPEITEEKAKEFENDLEASSMKEDIARFEELTMPENNENLSVSKECPTNETSVVTEEVAVVTQTTEELNSPNKNAEQN</sequence>
<evidence type="ECO:0000256" key="2">
    <source>
        <dbReference type="SAM" id="MobiDB-lite"/>
    </source>
</evidence>
<feature type="region of interest" description="Disordered" evidence="2">
    <location>
        <begin position="152"/>
        <end position="171"/>
    </location>
</feature>
<organism evidence="3 4">
    <name type="scientific">Lucilia cuprina</name>
    <name type="common">Green bottle fly</name>
    <name type="synonym">Australian sheep blowfly</name>
    <dbReference type="NCBI Taxonomy" id="7375"/>
    <lineage>
        <taxon>Eukaryota</taxon>
        <taxon>Metazoa</taxon>
        <taxon>Ecdysozoa</taxon>
        <taxon>Arthropoda</taxon>
        <taxon>Hexapoda</taxon>
        <taxon>Insecta</taxon>
        <taxon>Pterygota</taxon>
        <taxon>Neoptera</taxon>
        <taxon>Endopterygota</taxon>
        <taxon>Diptera</taxon>
        <taxon>Brachycera</taxon>
        <taxon>Muscomorpha</taxon>
        <taxon>Oestroidea</taxon>
        <taxon>Calliphoridae</taxon>
        <taxon>Luciliinae</taxon>
        <taxon>Lucilia</taxon>
    </lineage>
</organism>
<feature type="compositionally biased region" description="Acidic residues" evidence="2">
    <location>
        <begin position="980"/>
        <end position="992"/>
    </location>
</feature>
<feature type="compositionally biased region" description="Polar residues" evidence="2">
    <location>
        <begin position="866"/>
        <end position="875"/>
    </location>
</feature>
<feature type="compositionally biased region" description="Low complexity" evidence="2">
    <location>
        <begin position="14"/>
        <end position="25"/>
    </location>
</feature>
<keyword evidence="4" id="KW-1185">Reference proteome</keyword>
<feature type="compositionally biased region" description="Polar residues" evidence="2">
    <location>
        <begin position="1359"/>
        <end position="1388"/>
    </location>
</feature>
<feature type="compositionally biased region" description="Polar residues" evidence="2">
    <location>
        <begin position="611"/>
        <end position="624"/>
    </location>
</feature>
<evidence type="ECO:0000256" key="1">
    <source>
        <dbReference type="SAM" id="Coils"/>
    </source>
</evidence>
<feature type="region of interest" description="Disordered" evidence="2">
    <location>
        <begin position="1264"/>
        <end position="1304"/>
    </location>
</feature>